<dbReference type="RefSeq" id="WP_136338139.1">
    <property type="nucleotide sequence ID" value="NZ_SSMD01000002.1"/>
</dbReference>
<organism evidence="1 2">
    <name type="scientific">Thalassobius vesicularis</name>
    <dbReference type="NCBI Taxonomy" id="1294297"/>
    <lineage>
        <taxon>Bacteria</taxon>
        <taxon>Pseudomonadati</taxon>
        <taxon>Pseudomonadota</taxon>
        <taxon>Alphaproteobacteria</taxon>
        <taxon>Rhodobacterales</taxon>
        <taxon>Roseobacteraceae</taxon>
        <taxon>Thalassovita</taxon>
    </lineage>
</organism>
<dbReference type="OrthoDB" id="7849247at2"/>
<proteinExistence type="predicted"/>
<dbReference type="Proteomes" id="UP000306113">
    <property type="component" value="Unassembled WGS sequence"/>
</dbReference>
<gene>
    <name evidence="1" type="ORF">E7681_04805</name>
</gene>
<dbReference type="EMBL" id="SSMD01000002">
    <property type="protein sequence ID" value="THD75777.1"/>
    <property type="molecule type" value="Genomic_DNA"/>
</dbReference>
<evidence type="ECO:0000313" key="2">
    <source>
        <dbReference type="Proteomes" id="UP000306113"/>
    </source>
</evidence>
<evidence type="ECO:0000313" key="1">
    <source>
        <dbReference type="EMBL" id="THD75777.1"/>
    </source>
</evidence>
<comment type="caution">
    <text evidence="1">The sequence shown here is derived from an EMBL/GenBank/DDBJ whole genome shotgun (WGS) entry which is preliminary data.</text>
</comment>
<keyword evidence="2" id="KW-1185">Reference proteome</keyword>
<dbReference type="AlphaFoldDB" id="A0A4S3MB24"/>
<accession>A0A4S3MB24</accession>
<name>A0A4S3MB24_9RHOB</name>
<sequence>MSDLPDYYFRTRDNGAFVFRVDAENRQRRLDMEQIATVNIRNGEIKPQGDRVLSDADLAAIKDWMDERQKLLNKREVDDILRTVDHLNQTAHWAQTRATDNQLERVTDALLLAMHDLRGVLVRRKADRLNTETKD</sequence>
<reference evidence="1 2" key="1">
    <citation type="submission" date="2019-04" db="EMBL/GenBank/DDBJ databases">
        <title>Draft genome sequence of Youngimonas vesicularis.</title>
        <authorList>
            <person name="Hameed A."/>
        </authorList>
    </citation>
    <scope>NUCLEOTIDE SEQUENCE [LARGE SCALE GENOMIC DNA]</scope>
    <source>
        <strain evidence="1 2">CC-AMW-E</strain>
    </source>
</reference>
<protein>
    <submittedName>
        <fullName evidence="1">Uncharacterized protein</fullName>
    </submittedName>
</protein>